<gene>
    <name evidence="2" type="ORF">OG2516_03685</name>
</gene>
<keyword evidence="3" id="KW-1185">Reference proteome</keyword>
<sequence>MDEVVVRELSPVVRKRMGRPARYITPRGARVVLSRRFGTPVLFTIDNEADRIHQVHGKGAFYEAKQLEVLAEHFPEGGTFADIGANIGNHSLYMLLFGGATTVMPFEMNPDAIALYLSNICLNGLEDRVTLETLGYGLGDVEIDDAAVHAPKGNLGWAKVDTTGGGDIPLRTGDSLIDGRHVDFLKVDVEGMEVAALRGLAKTVASCRPNMFVEVDHRNRADFEALMEEWDYTIARAFGGNRINENLLLLPKERR</sequence>
<comment type="caution">
    <text evidence="2">The sequence shown here is derived from an EMBL/GenBank/DDBJ whole genome shotgun (WGS) entry which is preliminary data.</text>
</comment>
<dbReference type="STRING" id="314256.OG2516_03685"/>
<evidence type="ECO:0000313" key="2">
    <source>
        <dbReference type="EMBL" id="EAR51655.1"/>
    </source>
</evidence>
<dbReference type="Gene3D" id="3.40.50.150">
    <property type="entry name" value="Vaccinia Virus protein VP39"/>
    <property type="match status" value="1"/>
</dbReference>
<evidence type="ECO:0000259" key="1">
    <source>
        <dbReference type="Pfam" id="PF05050"/>
    </source>
</evidence>
<organism evidence="2 3">
    <name type="scientific">Oceanicola granulosus (strain ATCC BAA-861 / DSM 15982 / KCTC 12143 / HTCC2516)</name>
    <dbReference type="NCBI Taxonomy" id="314256"/>
    <lineage>
        <taxon>Bacteria</taxon>
        <taxon>Pseudomonadati</taxon>
        <taxon>Pseudomonadota</taxon>
        <taxon>Alphaproteobacteria</taxon>
        <taxon>Rhodobacterales</taxon>
        <taxon>Roseobacteraceae</taxon>
        <taxon>Oceanicola</taxon>
    </lineage>
</organism>
<dbReference type="PANTHER" id="PTHR34203:SF15">
    <property type="entry name" value="SLL1173 PROTEIN"/>
    <property type="match status" value="1"/>
</dbReference>
<dbReference type="NCBIfam" id="TIGR01444">
    <property type="entry name" value="fkbM_fam"/>
    <property type="match status" value="1"/>
</dbReference>
<reference evidence="2 3" key="1">
    <citation type="journal article" date="2010" name="J. Bacteriol.">
        <title>Genome sequences of Oceanicola granulosus HTCC2516(T) and Oceanicola batsensis HTCC2597(TDelta).</title>
        <authorList>
            <person name="Thrash J.C."/>
            <person name="Cho J.C."/>
            <person name="Vergin K.L."/>
            <person name="Giovannoni S.J."/>
        </authorList>
    </citation>
    <scope>NUCLEOTIDE SEQUENCE [LARGE SCALE GENOMIC DNA]</scope>
    <source>
        <strain evidence="3">ATCC BAA-861 / DSM 15982 / KCTC 12143 / HTCC2516</strain>
    </source>
</reference>
<dbReference type="OrthoDB" id="5679686at2"/>
<dbReference type="InterPro" id="IPR052514">
    <property type="entry name" value="SAM-dependent_MTase"/>
</dbReference>
<protein>
    <recommendedName>
        <fullName evidence="1">Methyltransferase FkbM domain-containing protein</fullName>
    </recommendedName>
</protein>
<dbReference type="HOGENOM" id="CLU_087883_0_0_5"/>
<feature type="domain" description="Methyltransferase FkbM" evidence="1">
    <location>
        <begin position="82"/>
        <end position="231"/>
    </location>
</feature>
<dbReference type="InterPro" id="IPR029063">
    <property type="entry name" value="SAM-dependent_MTases_sf"/>
</dbReference>
<accession>Q2CG74</accession>
<dbReference type="eggNOG" id="COG2520">
    <property type="taxonomic scope" value="Bacteria"/>
</dbReference>
<dbReference type="PANTHER" id="PTHR34203">
    <property type="entry name" value="METHYLTRANSFERASE, FKBM FAMILY PROTEIN"/>
    <property type="match status" value="1"/>
</dbReference>
<dbReference type="RefSeq" id="WP_007254285.1">
    <property type="nucleotide sequence ID" value="NZ_CH724107.1"/>
</dbReference>
<dbReference type="Pfam" id="PF05050">
    <property type="entry name" value="Methyltransf_21"/>
    <property type="match status" value="1"/>
</dbReference>
<proteinExistence type="predicted"/>
<dbReference type="EMBL" id="AAOT01000010">
    <property type="protein sequence ID" value="EAR51655.1"/>
    <property type="molecule type" value="Genomic_DNA"/>
</dbReference>
<evidence type="ECO:0000313" key="3">
    <source>
        <dbReference type="Proteomes" id="UP000003635"/>
    </source>
</evidence>
<name>Q2CG74_OCEGH</name>
<dbReference type="Proteomes" id="UP000003635">
    <property type="component" value="Unassembled WGS sequence"/>
</dbReference>
<dbReference type="InterPro" id="IPR006342">
    <property type="entry name" value="FkbM_mtfrase"/>
</dbReference>
<dbReference type="SUPFAM" id="SSF53335">
    <property type="entry name" value="S-adenosyl-L-methionine-dependent methyltransferases"/>
    <property type="match status" value="1"/>
</dbReference>
<dbReference type="AlphaFoldDB" id="Q2CG74"/>